<gene>
    <name evidence="1" type="ORF">ACFPXP_01970</name>
</gene>
<comment type="caution">
    <text evidence="1">The sequence shown here is derived from an EMBL/GenBank/DDBJ whole genome shotgun (WGS) entry which is preliminary data.</text>
</comment>
<sequence length="64" mass="7424">MFEQMEQPGDSAELKEKLISLSEMYAGATGWMVLDEKGDRKYSLYDIWQLQNVSASFEWSRIGE</sequence>
<dbReference type="EMBL" id="JBHSQV010000010">
    <property type="protein sequence ID" value="MFC5985239.1"/>
    <property type="molecule type" value="Genomic_DNA"/>
</dbReference>
<dbReference type="Proteomes" id="UP001596250">
    <property type="component" value="Unassembled WGS sequence"/>
</dbReference>
<accession>A0ABW1IJS7</accession>
<keyword evidence="2" id="KW-1185">Reference proteome</keyword>
<proteinExistence type="predicted"/>
<dbReference type="RefSeq" id="WP_379891880.1">
    <property type="nucleotide sequence ID" value="NZ_CBCSCT010000003.1"/>
</dbReference>
<reference evidence="2" key="1">
    <citation type="journal article" date="2019" name="Int. J. Syst. Evol. Microbiol.">
        <title>The Global Catalogue of Microorganisms (GCM) 10K type strain sequencing project: providing services to taxonomists for standard genome sequencing and annotation.</title>
        <authorList>
            <consortium name="The Broad Institute Genomics Platform"/>
            <consortium name="The Broad Institute Genome Sequencing Center for Infectious Disease"/>
            <person name="Wu L."/>
            <person name="Ma J."/>
        </authorList>
    </citation>
    <scope>NUCLEOTIDE SEQUENCE [LARGE SCALE GENOMIC DNA]</scope>
    <source>
        <strain evidence="2">CCM 8749</strain>
    </source>
</reference>
<protein>
    <submittedName>
        <fullName evidence="1">Uncharacterized protein</fullName>
    </submittedName>
</protein>
<organism evidence="1 2">
    <name type="scientific">Marinicrinis lubricantis</name>
    <dbReference type="NCBI Taxonomy" id="2086470"/>
    <lineage>
        <taxon>Bacteria</taxon>
        <taxon>Bacillati</taxon>
        <taxon>Bacillota</taxon>
        <taxon>Bacilli</taxon>
        <taxon>Bacillales</taxon>
        <taxon>Paenibacillaceae</taxon>
    </lineage>
</organism>
<name>A0ABW1IJS7_9BACL</name>
<evidence type="ECO:0000313" key="1">
    <source>
        <dbReference type="EMBL" id="MFC5985239.1"/>
    </source>
</evidence>
<evidence type="ECO:0000313" key="2">
    <source>
        <dbReference type="Proteomes" id="UP001596250"/>
    </source>
</evidence>